<dbReference type="PANTHER" id="PTHR36529:SF1">
    <property type="entry name" value="GLYCOSYLTRANSFERASE"/>
    <property type="match status" value="1"/>
</dbReference>
<gene>
    <name evidence="1" type="ORF">UFOPK3564_03400</name>
</gene>
<sequence length="233" mass="24293">MTPSPTWIVIAKAPRAGRSKTRLCPPCTPQQAADLAEAALRDTLAAVLDAPAGRRVIVLDGEPGAWLPDGFEVLPQRGDGLDERLAAAFEDVGADATGGAVLVGMDTPQVTPADLTDAWSALRAEGTDAVLGHAPDGGYWSIGLRVQDPALFVGLPMSTEHTGADQEARLKEHGLSVALLAERRDVDLIDDARAVAALAPGTLFARTLARTEATFAAAPPADDPSPRTPEPTR</sequence>
<dbReference type="InterPro" id="IPR029044">
    <property type="entry name" value="Nucleotide-diphossugar_trans"/>
</dbReference>
<dbReference type="Pfam" id="PF09837">
    <property type="entry name" value="DUF2064"/>
    <property type="match status" value="1"/>
</dbReference>
<dbReference type="InterPro" id="IPR018641">
    <property type="entry name" value="Trfase_1_rSAM/seldom-assoc"/>
</dbReference>
<dbReference type="EMBL" id="CAFBMK010000324">
    <property type="protein sequence ID" value="CAB4949289.1"/>
    <property type="molecule type" value="Genomic_DNA"/>
</dbReference>
<evidence type="ECO:0000313" key="1">
    <source>
        <dbReference type="EMBL" id="CAB4949289.1"/>
    </source>
</evidence>
<dbReference type="SUPFAM" id="SSF53448">
    <property type="entry name" value="Nucleotide-diphospho-sugar transferases"/>
    <property type="match status" value="1"/>
</dbReference>
<reference evidence="1" key="1">
    <citation type="submission" date="2020-05" db="EMBL/GenBank/DDBJ databases">
        <authorList>
            <person name="Chiriac C."/>
            <person name="Salcher M."/>
            <person name="Ghai R."/>
            <person name="Kavagutti S V."/>
        </authorList>
    </citation>
    <scope>NUCLEOTIDE SEQUENCE</scope>
</reference>
<dbReference type="Gene3D" id="3.90.550.10">
    <property type="entry name" value="Spore Coat Polysaccharide Biosynthesis Protein SpsA, Chain A"/>
    <property type="match status" value="1"/>
</dbReference>
<name>A0A6J7K2U1_9ZZZZ</name>
<proteinExistence type="predicted"/>
<accession>A0A6J7K2U1</accession>
<dbReference type="PANTHER" id="PTHR36529">
    <property type="entry name" value="SLL1095 PROTEIN"/>
    <property type="match status" value="1"/>
</dbReference>
<protein>
    <submittedName>
        <fullName evidence="1">Unannotated protein</fullName>
    </submittedName>
</protein>
<dbReference type="NCBIfam" id="TIGR04282">
    <property type="entry name" value="glyco_like_cofC"/>
    <property type="match status" value="1"/>
</dbReference>
<organism evidence="1">
    <name type="scientific">freshwater metagenome</name>
    <dbReference type="NCBI Taxonomy" id="449393"/>
    <lineage>
        <taxon>unclassified sequences</taxon>
        <taxon>metagenomes</taxon>
        <taxon>ecological metagenomes</taxon>
    </lineage>
</organism>
<dbReference type="AlphaFoldDB" id="A0A6J7K2U1"/>